<proteinExistence type="predicted"/>
<evidence type="ECO:0000313" key="3">
    <source>
        <dbReference type="Proteomes" id="UP000224854"/>
    </source>
</evidence>
<sequence>MTTAHVKHSNHHGWLATWQRGGSVVAAQARQMRWPTCLVLCSDSRFGGALQRCKASRANVTQRPPPSLVQQPSSRESVPWRPPRLACQSLAFVSVETDDKTAGLLEQRCRLHGQHLDSRQGAFIPPTDEALSPL</sequence>
<feature type="region of interest" description="Disordered" evidence="1">
    <location>
        <begin position="56"/>
        <end position="81"/>
    </location>
</feature>
<comment type="caution">
    <text evidence="2">The sequence shown here is derived from an EMBL/GenBank/DDBJ whole genome shotgun (WGS) entry which is preliminary data.</text>
</comment>
<organism evidence="2 3">
    <name type="scientific">Ophiocordyceps australis</name>
    <dbReference type="NCBI Taxonomy" id="1399860"/>
    <lineage>
        <taxon>Eukaryota</taxon>
        <taxon>Fungi</taxon>
        <taxon>Dikarya</taxon>
        <taxon>Ascomycota</taxon>
        <taxon>Pezizomycotina</taxon>
        <taxon>Sordariomycetes</taxon>
        <taxon>Hypocreomycetidae</taxon>
        <taxon>Hypocreales</taxon>
        <taxon>Ophiocordycipitaceae</taxon>
        <taxon>Ophiocordyceps</taxon>
    </lineage>
</organism>
<reference evidence="2 3" key="1">
    <citation type="submission" date="2017-06" db="EMBL/GenBank/DDBJ databases">
        <title>Ant-infecting Ophiocordyceps genomes reveal a high diversity of potential behavioral manipulation genes and a possible major role for enterotoxins.</title>
        <authorList>
            <person name="De Bekker C."/>
            <person name="Evans H.C."/>
            <person name="Brachmann A."/>
            <person name="Hughes D.P."/>
        </authorList>
    </citation>
    <scope>NUCLEOTIDE SEQUENCE [LARGE SCALE GENOMIC DNA]</scope>
    <source>
        <strain evidence="2 3">1348a</strain>
    </source>
</reference>
<dbReference type="Proteomes" id="UP000224854">
    <property type="component" value="Unassembled WGS sequence"/>
</dbReference>
<protein>
    <submittedName>
        <fullName evidence="2">Uncharacterized protein</fullName>
    </submittedName>
</protein>
<evidence type="ECO:0000256" key="1">
    <source>
        <dbReference type="SAM" id="MobiDB-lite"/>
    </source>
</evidence>
<feature type="compositionally biased region" description="Polar residues" evidence="1">
    <location>
        <begin position="58"/>
        <end position="76"/>
    </location>
</feature>
<dbReference type="EMBL" id="NJEU01000109">
    <property type="protein sequence ID" value="PHH81587.1"/>
    <property type="molecule type" value="Genomic_DNA"/>
</dbReference>
<name>A0A2C5ZKK2_9HYPO</name>
<evidence type="ECO:0000313" key="2">
    <source>
        <dbReference type="EMBL" id="PHH81587.1"/>
    </source>
</evidence>
<keyword evidence="3" id="KW-1185">Reference proteome</keyword>
<dbReference type="AlphaFoldDB" id="A0A2C5ZKK2"/>
<accession>A0A2C5ZKK2</accession>
<dbReference type="OrthoDB" id="10565185at2759"/>
<gene>
    <name evidence="2" type="ORF">CDD82_388</name>
</gene>